<name>A0A812VB98_9DINO</name>
<dbReference type="AlphaFoldDB" id="A0A812VB98"/>
<organism evidence="3 4">
    <name type="scientific">Symbiodinium natans</name>
    <dbReference type="NCBI Taxonomy" id="878477"/>
    <lineage>
        <taxon>Eukaryota</taxon>
        <taxon>Sar</taxon>
        <taxon>Alveolata</taxon>
        <taxon>Dinophyceae</taxon>
        <taxon>Suessiales</taxon>
        <taxon>Symbiodiniaceae</taxon>
        <taxon>Symbiodinium</taxon>
    </lineage>
</organism>
<keyword evidence="4" id="KW-1185">Reference proteome</keyword>
<evidence type="ECO:0000313" key="3">
    <source>
        <dbReference type="EMBL" id="CAE7618551.1"/>
    </source>
</evidence>
<feature type="region of interest" description="Disordered" evidence="1">
    <location>
        <begin position="1"/>
        <end position="26"/>
    </location>
</feature>
<sequence>MNCSRKRLGMPRKAQPEPPEDSDFTRDIEMIGAQIRSFDRVCSQASAGSFPTESNISGLSALSDLESLADSSELVDGSLLCEGGKETSALVASILEESLDDPASSASVLEKFFKDLQQGSHEEAELPEDIVQQLNHRADDKPAVTLPLPSITDNGENALMARVPVAAAISEIRRSAGSGTLGAGEAHVFASAASRESCSPQLLLLDNLLNTCGYSDISDSRLFGDTKASISGVVDVATLATKGDLLLMSTPRESLAEDVQQAVTQGVSAIGLIATELEEGMNEAGQLFDQFSDAGLQSLVVLDSSSSPASCLAKAFYSASYRESNMQLIGVVGGEEYDVRTAAWLLLKLLESSKGPAKTGLLSDRRCMMAFQSKDVGHLLTDCMLHELLADMAATGVEACVVEVLPGSATFEGVVFDVVMDLGDAPNAVSHAALLRQRCLQTSEVVVCPEGCASQMGERGSFVTYALEELPAEVTKESELSKLTKPQIVQKLADLGIEGFPESARKADLVQLLAEHLPESEAIESKSLEGLESASRESRGTSTCLCGRIGPVRGVRLELQLSGLGMRGGTKESFVTLKLLKEASKAVVAALGAADVILQDQDANIESLAAELETMSPPPGTFEIFASEQKPSSAVILHEAPSPLDVKQALQVIKSSLSHQARSPKVTAVFGCDGEVSRGERAKFGWALASCDRVVLTSASPRGEPPMQILEDILEAVKQQREFELNEAGSLDVFVVADRADAIKQATLLSVIDSFDDGQEEPLAEVAIVFGSSYDDARDAADHEGEIRSWLCNDRKIILDSLRLAEGLSSSSLQHMPWRSSKTRMVQFPGRSLHWSYTLDVSNKGDVTERL</sequence>
<evidence type="ECO:0000313" key="4">
    <source>
        <dbReference type="Proteomes" id="UP000604046"/>
    </source>
</evidence>
<protein>
    <submittedName>
        <fullName evidence="3">MurE protein</fullName>
    </submittedName>
</protein>
<dbReference type="InterPro" id="IPR004101">
    <property type="entry name" value="Mur_ligase_C"/>
</dbReference>
<reference evidence="3" key="1">
    <citation type="submission" date="2021-02" db="EMBL/GenBank/DDBJ databases">
        <authorList>
            <person name="Dougan E. K."/>
            <person name="Rhodes N."/>
            <person name="Thang M."/>
            <person name="Chan C."/>
        </authorList>
    </citation>
    <scope>NUCLEOTIDE SEQUENCE</scope>
</reference>
<gene>
    <name evidence="3" type="primary">murE</name>
    <name evidence="3" type="ORF">SNAT2548_LOCUS35157</name>
</gene>
<dbReference type="PANTHER" id="PTHR23135:SF4">
    <property type="entry name" value="UDP-N-ACETYLMURAMOYL-L-ALANYL-D-GLUTAMATE--2,6-DIAMINOPIMELATE LIGASE MURE HOMOLOG, CHLOROPLASTIC"/>
    <property type="match status" value="1"/>
</dbReference>
<dbReference type="PANTHER" id="PTHR23135">
    <property type="entry name" value="MUR LIGASE FAMILY MEMBER"/>
    <property type="match status" value="1"/>
</dbReference>
<accession>A0A812VB98</accession>
<proteinExistence type="predicted"/>
<dbReference type="GO" id="GO:0016881">
    <property type="term" value="F:acid-amino acid ligase activity"/>
    <property type="evidence" value="ECO:0007669"/>
    <property type="project" value="InterPro"/>
</dbReference>
<dbReference type="Pfam" id="PF02875">
    <property type="entry name" value="Mur_ligase_C"/>
    <property type="match status" value="1"/>
</dbReference>
<evidence type="ECO:0000259" key="2">
    <source>
        <dbReference type="Pfam" id="PF02875"/>
    </source>
</evidence>
<dbReference type="CDD" id="cd12935">
    <property type="entry name" value="LEM_like"/>
    <property type="match status" value="1"/>
</dbReference>
<dbReference type="Proteomes" id="UP000604046">
    <property type="component" value="Unassembled WGS sequence"/>
</dbReference>
<dbReference type="EMBL" id="CAJNDS010002848">
    <property type="protein sequence ID" value="CAE7618551.1"/>
    <property type="molecule type" value="Genomic_DNA"/>
</dbReference>
<comment type="caution">
    <text evidence="3">The sequence shown here is derived from an EMBL/GenBank/DDBJ whole genome shotgun (WGS) entry which is preliminary data.</text>
</comment>
<dbReference type="InterPro" id="IPR036615">
    <property type="entry name" value="Mur_ligase_C_dom_sf"/>
</dbReference>
<feature type="compositionally biased region" description="Basic residues" evidence="1">
    <location>
        <begin position="1"/>
        <end position="10"/>
    </location>
</feature>
<evidence type="ECO:0000256" key="1">
    <source>
        <dbReference type="SAM" id="MobiDB-lite"/>
    </source>
</evidence>
<dbReference type="Gene3D" id="3.90.190.20">
    <property type="entry name" value="Mur ligase, C-terminal domain"/>
    <property type="match status" value="1"/>
</dbReference>
<feature type="domain" description="Mur ligase C-terminal" evidence="2">
    <location>
        <begin position="637"/>
        <end position="747"/>
    </location>
</feature>
<dbReference type="OrthoDB" id="533138at2759"/>
<dbReference type="SUPFAM" id="SSF53244">
    <property type="entry name" value="MurD-like peptide ligases, peptide-binding domain"/>
    <property type="match status" value="1"/>
</dbReference>